<feature type="transmembrane region" description="Helical" evidence="1">
    <location>
        <begin position="14"/>
        <end position="34"/>
    </location>
</feature>
<evidence type="ECO:0000313" key="2">
    <source>
        <dbReference type="EMBL" id="KRM90922.1"/>
    </source>
</evidence>
<dbReference type="OrthoDB" id="2085113at2"/>
<organism evidence="2 3">
    <name type="scientific">Liquorilactobacillus cacaonum DSM 21116</name>
    <dbReference type="NCBI Taxonomy" id="1423729"/>
    <lineage>
        <taxon>Bacteria</taxon>
        <taxon>Bacillati</taxon>
        <taxon>Bacillota</taxon>
        <taxon>Bacilli</taxon>
        <taxon>Lactobacillales</taxon>
        <taxon>Lactobacillaceae</taxon>
        <taxon>Liquorilactobacillus</taxon>
    </lineage>
</organism>
<feature type="transmembrane region" description="Helical" evidence="1">
    <location>
        <begin position="343"/>
        <end position="361"/>
    </location>
</feature>
<feature type="transmembrane region" description="Helical" evidence="1">
    <location>
        <begin position="151"/>
        <end position="173"/>
    </location>
</feature>
<keyword evidence="1" id="KW-0472">Membrane</keyword>
<proteinExistence type="predicted"/>
<dbReference type="Proteomes" id="UP000051131">
    <property type="component" value="Unassembled WGS sequence"/>
</dbReference>
<protein>
    <recommendedName>
        <fullName evidence="4">Polysaccharide polymerase</fullName>
    </recommendedName>
</protein>
<dbReference type="RefSeq" id="WP_057829139.1">
    <property type="nucleotide sequence ID" value="NZ_AYZE01000014.1"/>
</dbReference>
<sequence length="389" mass="45106">MAIFYWFKRQRDNLYLGCLAFFLFLMTIQLSYFVPFLLPMNQIFLIVKLISTIVGLKFLLFDRWSVQQKIVIFIMLIFFYYLTTVSHDSSIFYYAVFIVGAADVPFRKILTTYLCSATFSTLVIILAYLIRLIPGQIITRLGHHFIMRFSLGFLTPTDFAARTFYLLLAYYAWRNLQLKKIEQLVSLLLIFLIFILTNARLDLILMLSLWLVGFKSELFIQLVEKINYKFLTLFVSCYILGNVSLAYFFNPHSHILQQINHLLSNRLLFGYIALHQHGISLFGKYIIETSNGTISPHPPANYFYVDSSYIRLLVISGMLVSILVMFLLYFLLKKLFVAKEYGILVFLLLAILSSAIDQHLVELSYNIIFLATFASVNQSGTKENSFLGI</sequence>
<keyword evidence="3" id="KW-1185">Reference proteome</keyword>
<comment type="caution">
    <text evidence="2">The sequence shown here is derived from an EMBL/GenBank/DDBJ whole genome shotgun (WGS) entry which is preliminary data.</text>
</comment>
<feature type="transmembrane region" description="Helical" evidence="1">
    <location>
        <begin position="72"/>
        <end position="97"/>
    </location>
</feature>
<reference evidence="2 3" key="1">
    <citation type="journal article" date="2015" name="Genome Announc.">
        <title>Expanding the biotechnology potential of lactobacilli through comparative genomics of 213 strains and associated genera.</title>
        <authorList>
            <person name="Sun Z."/>
            <person name="Harris H.M."/>
            <person name="McCann A."/>
            <person name="Guo C."/>
            <person name="Argimon S."/>
            <person name="Zhang W."/>
            <person name="Yang X."/>
            <person name="Jeffery I.B."/>
            <person name="Cooney J.C."/>
            <person name="Kagawa T.F."/>
            <person name="Liu W."/>
            <person name="Song Y."/>
            <person name="Salvetti E."/>
            <person name="Wrobel A."/>
            <person name="Rasinkangas P."/>
            <person name="Parkhill J."/>
            <person name="Rea M.C."/>
            <person name="O'Sullivan O."/>
            <person name="Ritari J."/>
            <person name="Douillard F.P."/>
            <person name="Paul Ross R."/>
            <person name="Yang R."/>
            <person name="Briner A.E."/>
            <person name="Felis G.E."/>
            <person name="de Vos W.M."/>
            <person name="Barrangou R."/>
            <person name="Klaenhammer T.R."/>
            <person name="Caufield P.W."/>
            <person name="Cui Y."/>
            <person name="Zhang H."/>
            <person name="O'Toole P.W."/>
        </authorList>
    </citation>
    <scope>NUCLEOTIDE SEQUENCE [LARGE SCALE GENOMIC DNA]</scope>
    <source>
        <strain evidence="2 3">DSM 21116</strain>
    </source>
</reference>
<dbReference type="AlphaFoldDB" id="A0A0R2CHZ4"/>
<name>A0A0R2CHZ4_9LACO</name>
<dbReference type="EMBL" id="AYZE01000014">
    <property type="protein sequence ID" value="KRM90922.1"/>
    <property type="molecule type" value="Genomic_DNA"/>
</dbReference>
<feature type="transmembrane region" description="Helical" evidence="1">
    <location>
        <begin position="109"/>
        <end position="130"/>
    </location>
</feature>
<feature type="transmembrane region" description="Helical" evidence="1">
    <location>
        <begin position="226"/>
        <end position="249"/>
    </location>
</feature>
<dbReference type="STRING" id="1423729.FC80_GL000916"/>
<evidence type="ECO:0000313" key="3">
    <source>
        <dbReference type="Proteomes" id="UP000051131"/>
    </source>
</evidence>
<accession>A0A0R2CHZ4</accession>
<evidence type="ECO:0000256" key="1">
    <source>
        <dbReference type="SAM" id="Phobius"/>
    </source>
</evidence>
<feature type="transmembrane region" description="Helical" evidence="1">
    <location>
        <begin position="185"/>
        <end position="214"/>
    </location>
</feature>
<keyword evidence="1" id="KW-0812">Transmembrane</keyword>
<feature type="transmembrane region" description="Helical" evidence="1">
    <location>
        <begin position="40"/>
        <end position="60"/>
    </location>
</feature>
<gene>
    <name evidence="2" type="ORF">FC80_GL000916</name>
</gene>
<keyword evidence="1" id="KW-1133">Transmembrane helix</keyword>
<feature type="transmembrane region" description="Helical" evidence="1">
    <location>
        <begin position="309"/>
        <end position="331"/>
    </location>
</feature>
<dbReference type="PATRIC" id="fig|1423729.3.peg.926"/>
<evidence type="ECO:0008006" key="4">
    <source>
        <dbReference type="Google" id="ProtNLM"/>
    </source>
</evidence>